<accession>A0A0F5I5W0</accession>
<evidence type="ECO:0000313" key="6">
    <source>
        <dbReference type="EMBL" id="KKB40936.1"/>
    </source>
</evidence>
<evidence type="ECO:0000256" key="3">
    <source>
        <dbReference type="RuleBase" id="RU000590"/>
    </source>
</evidence>
<dbReference type="RefSeq" id="WP_217490948.1">
    <property type="nucleotide sequence ID" value="NZ_JWIR02000025.1"/>
</dbReference>
<dbReference type="PANTHER" id="PTHR46112:SF2">
    <property type="entry name" value="XAA-PRO AMINOPEPTIDASE P-RELATED"/>
    <property type="match status" value="1"/>
</dbReference>
<proteinExistence type="inferred from homology"/>
<dbReference type="Gene3D" id="3.90.230.10">
    <property type="entry name" value="Creatinase/methionine aminopeptidase superfamily"/>
    <property type="match status" value="1"/>
</dbReference>
<organism evidence="6 7">
    <name type="scientific">Bacillus thermotolerans</name>
    <name type="common">Quasibacillus thermotolerans</name>
    <dbReference type="NCBI Taxonomy" id="1221996"/>
    <lineage>
        <taxon>Bacteria</taxon>
        <taxon>Bacillati</taxon>
        <taxon>Bacillota</taxon>
        <taxon>Bacilli</taxon>
        <taxon>Bacillales</taxon>
        <taxon>Bacillaceae</taxon>
        <taxon>Bacillus</taxon>
    </lineage>
</organism>
<evidence type="ECO:0000259" key="4">
    <source>
        <dbReference type="Pfam" id="PF00557"/>
    </source>
</evidence>
<dbReference type="InterPro" id="IPR000994">
    <property type="entry name" value="Pept_M24"/>
</dbReference>
<dbReference type="InterPro" id="IPR050659">
    <property type="entry name" value="Peptidase_M24B"/>
</dbReference>
<dbReference type="Gene3D" id="3.40.350.10">
    <property type="entry name" value="Creatinase/prolidase N-terminal domain"/>
    <property type="match status" value="1"/>
</dbReference>
<keyword evidence="7" id="KW-1185">Reference proteome</keyword>
<gene>
    <name evidence="6" type="ORF">QY95_00999</name>
</gene>
<sequence length="383" mass="44285">MIRRETVEKRLGELRRRMEEKGIEVALFWDPDNEFYLSGFRAISYSRPIVYIVYKDKTQYILPELEKDHAKQSRAADEWLIYHEIASHAGKELDYWQLLQRVLKSLPKSSVLGVEIDIIPASVYGRLVSEGFCVRDIGQEVMEMRAIKDEEEIRWLRHAGRLSDLAMEASFANVRPGMSELEFDSYGDQRLLQVASEYYPNMIIGYEDWTCSGVQRSAMPHLHSSTRKFEKNDVVVHSRQVWINNYRAENERTFLIGTPTETQKTCLALAIKAQQTAMEMVKPGVRAKDVDLAAFRIFEEAGYGRYVQHRTGHGLGLTEHEEPYLRFDNNLVLKEGMCYTIEPGIYVPGVGGFRHSDTVIVTKDGYESLTNYPRSLEKMIHQR</sequence>
<dbReference type="AlphaFoldDB" id="A0A0F5I5W0"/>
<evidence type="ECO:0000256" key="2">
    <source>
        <dbReference type="ARBA" id="ARBA00022801"/>
    </source>
</evidence>
<dbReference type="InterPro" id="IPR036005">
    <property type="entry name" value="Creatinase/aminopeptidase-like"/>
</dbReference>
<dbReference type="GO" id="GO:0046872">
    <property type="term" value="F:metal ion binding"/>
    <property type="evidence" value="ECO:0007669"/>
    <property type="project" value="UniProtKB-KW"/>
</dbReference>
<dbReference type="STRING" id="1221996.QY95_00999"/>
<comment type="caution">
    <text evidence="6">The sequence shown here is derived from an EMBL/GenBank/DDBJ whole genome shotgun (WGS) entry which is preliminary data.</text>
</comment>
<feature type="domain" description="Creatinase N-terminal" evidence="5">
    <location>
        <begin position="10"/>
        <end position="147"/>
    </location>
</feature>
<evidence type="ECO:0000313" key="7">
    <source>
        <dbReference type="Proteomes" id="UP000031563"/>
    </source>
</evidence>
<dbReference type="InterPro" id="IPR029149">
    <property type="entry name" value="Creatin/AminoP/Spt16_N"/>
</dbReference>
<dbReference type="InterPro" id="IPR000587">
    <property type="entry name" value="Creatinase_N"/>
</dbReference>
<dbReference type="SUPFAM" id="SSF55920">
    <property type="entry name" value="Creatinase/aminopeptidase"/>
    <property type="match status" value="1"/>
</dbReference>
<protein>
    <submittedName>
        <fullName evidence="6">Cobalt dependent X-Pro dipeptidase</fullName>
    </submittedName>
</protein>
<dbReference type="PANTHER" id="PTHR46112">
    <property type="entry name" value="AMINOPEPTIDASE"/>
    <property type="match status" value="1"/>
</dbReference>
<dbReference type="InterPro" id="IPR001131">
    <property type="entry name" value="Peptidase_M24B_aminopep-P_CS"/>
</dbReference>
<evidence type="ECO:0000256" key="1">
    <source>
        <dbReference type="ARBA" id="ARBA00022723"/>
    </source>
</evidence>
<reference evidence="6" key="1">
    <citation type="submission" date="2015-02" db="EMBL/GenBank/DDBJ databases">
        <title>Genome Assembly of Bacillaceae bacterium MTCC 8252.</title>
        <authorList>
            <person name="Verma A."/>
            <person name="Khatri I."/>
            <person name="Mual P."/>
            <person name="Subramanian S."/>
            <person name="Krishnamurthi S."/>
        </authorList>
    </citation>
    <scope>NUCLEOTIDE SEQUENCE [LARGE SCALE GENOMIC DNA]</scope>
    <source>
        <strain evidence="6">MTCC 8252</strain>
    </source>
</reference>
<dbReference type="Pfam" id="PF01321">
    <property type="entry name" value="Creatinase_N"/>
    <property type="match status" value="1"/>
</dbReference>
<keyword evidence="1 3" id="KW-0479">Metal-binding</keyword>
<dbReference type="EMBL" id="JWIR02000025">
    <property type="protein sequence ID" value="KKB40936.1"/>
    <property type="molecule type" value="Genomic_DNA"/>
</dbReference>
<dbReference type="Pfam" id="PF00557">
    <property type="entry name" value="Peptidase_M24"/>
    <property type="match status" value="1"/>
</dbReference>
<feature type="domain" description="Peptidase M24" evidence="4">
    <location>
        <begin position="156"/>
        <end position="363"/>
    </location>
</feature>
<name>A0A0F5I5W0_BACTR</name>
<dbReference type="Proteomes" id="UP000031563">
    <property type="component" value="Unassembled WGS sequence"/>
</dbReference>
<dbReference type="GO" id="GO:0016787">
    <property type="term" value="F:hydrolase activity"/>
    <property type="evidence" value="ECO:0007669"/>
    <property type="project" value="UniProtKB-KW"/>
</dbReference>
<evidence type="ECO:0000259" key="5">
    <source>
        <dbReference type="Pfam" id="PF01321"/>
    </source>
</evidence>
<dbReference type="PROSITE" id="PS00491">
    <property type="entry name" value="PROLINE_PEPTIDASE"/>
    <property type="match status" value="1"/>
</dbReference>
<comment type="similarity">
    <text evidence="3">Belongs to the peptidase M24B family.</text>
</comment>
<dbReference type="SUPFAM" id="SSF53092">
    <property type="entry name" value="Creatinase/prolidase N-terminal domain"/>
    <property type="match status" value="1"/>
</dbReference>
<keyword evidence="2" id="KW-0378">Hydrolase</keyword>